<organism evidence="1 2">
    <name type="scientific">Pseudomonas syringae pv. antirrhini</name>
    <dbReference type="NCBI Taxonomy" id="251702"/>
    <lineage>
        <taxon>Bacteria</taxon>
        <taxon>Pseudomonadati</taxon>
        <taxon>Pseudomonadota</taxon>
        <taxon>Gammaproteobacteria</taxon>
        <taxon>Pseudomonadales</taxon>
        <taxon>Pseudomonadaceae</taxon>
        <taxon>Pseudomonas</taxon>
    </lineage>
</organism>
<sequence length="270" mass="29074">MGLLFIAGANTMSCHITHQTFGHGQARAFVLSPVMPVWDQGAFAGPLIEHFIRSGHQVTVFDSLSLPAVPDECFSGFAERWADALEPWGVPDVLVGVALGGALAQALAGISFLSVTPALLLLSSPSKAGALLDARLGRMADLAEQGHVRQAKRLLDELVLPEGQAHAEQDRFDTETDALLAPQGRRLVRGFRLLDGVNVSERLCDYEGRVLSVFGGKSQLVGADHVLRTKGSNQHSLCVIDGGMRPLTDDLRRVLEGIDRFLIRAPELAK</sequence>
<protein>
    <submittedName>
        <fullName evidence="1">Uncharacterized protein</fullName>
    </submittedName>
</protein>
<evidence type="ECO:0000313" key="2">
    <source>
        <dbReference type="Proteomes" id="UP000050425"/>
    </source>
</evidence>
<dbReference type="SUPFAM" id="SSF53474">
    <property type="entry name" value="alpha/beta-Hydrolases"/>
    <property type="match status" value="1"/>
</dbReference>
<dbReference type="EMBL" id="LJPT01000004">
    <property type="protein sequence ID" value="KPW53180.1"/>
    <property type="molecule type" value="Genomic_DNA"/>
</dbReference>
<dbReference type="Proteomes" id="UP000050425">
    <property type="component" value="Unassembled WGS sequence"/>
</dbReference>
<accession>A0A0P9JYJ4</accession>
<dbReference type="Gene3D" id="3.40.50.1820">
    <property type="entry name" value="alpha/beta hydrolase"/>
    <property type="match status" value="1"/>
</dbReference>
<name>A0A0P9JYJ4_9PSED</name>
<reference evidence="1 2" key="1">
    <citation type="submission" date="2015-09" db="EMBL/GenBank/DDBJ databases">
        <title>Genome announcement of multiple Pseudomonas syringae strains.</title>
        <authorList>
            <person name="Thakur S."/>
            <person name="Wang P.W."/>
            <person name="Gong Y."/>
            <person name="Weir B.S."/>
            <person name="Guttman D.S."/>
        </authorList>
    </citation>
    <scope>NUCLEOTIDE SEQUENCE [LARGE SCALE GENOMIC DNA]</scope>
    <source>
        <strain evidence="1 2">ICMP4303</strain>
    </source>
</reference>
<evidence type="ECO:0000313" key="1">
    <source>
        <dbReference type="EMBL" id="KPW53180.1"/>
    </source>
</evidence>
<comment type="caution">
    <text evidence="1">The sequence shown here is derived from an EMBL/GenBank/DDBJ whole genome shotgun (WGS) entry which is preliminary data.</text>
</comment>
<dbReference type="PATRIC" id="fig|251702.3.peg.2985"/>
<dbReference type="InterPro" id="IPR029058">
    <property type="entry name" value="AB_hydrolase_fold"/>
</dbReference>
<proteinExistence type="predicted"/>
<gene>
    <name evidence="1" type="ORF">ALO88_02271</name>
</gene>
<dbReference type="AlphaFoldDB" id="A0A0P9JYJ4"/>